<evidence type="ECO:0000256" key="6">
    <source>
        <dbReference type="ARBA" id="ARBA00022741"/>
    </source>
</evidence>
<evidence type="ECO:0000256" key="10">
    <source>
        <dbReference type="ARBA" id="ARBA00048567"/>
    </source>
</evidence>
<dbReference type="InterPro" id="IPR027417">
    <property type="entry name" value="P-loop_NTPase"/>
</dbReference>
<feature type="binding site" evidence="11">
    <location>
        <position position="78"/>
    </location>
    <ligand>
        <name>substrate</name>
    </ligand>
</feature>
<sequence length="166" mass="19163">MTSIALIGYMGSGKSTIGCQLASQNHRKFIDLDNEITKFEGREIATIFAQEGEEYFRQVEEKMLNHFCEDNVIVATGGGIVMNQNSRDVLKNCFQTIWLEVSYSVVEERLQLDDTRPLWKQSKEQRQALFERRQGLYEECADIRVSVNERSPKEIATEIERSISFI</sequence>
<gene>
    <name evidence="11" type="primary">aroK</name>
    <name evidence="12" type="ORF">J2S77_000569</name>
</gene>
<comment type="pathway">
    <text evidence="1 11">Metabolic intermediate biosynthesis; chorismate biosynthesis; chorismate from D-erythrose 4-phosphate and phosphoenolpyruvate: step 5/7.</text>
</comment>
<dbReference type="EC" id="2.7.1.71" evidence="3 11"/>
<keyword evidence="13" id="KW-1185">Reference proteome</keyword>
<dbReference type="PANTHER" id="PTHR21087:SF16">
    <property type="entry name" value="SHIKIMATE KINASE 1, CHLOROPLASTIC"/>
    <property type="match status" value="1"/>
</dbReference>
<dbReference type="RefSeq" id="WP_306974448.1">
    <property type="nucleotide sequence ID" value="NZ_JAUSTQ010000002.1"/>
</dbReference>
<comment type="caution">
    <text evidence="12">The sequence shown here is derived from an EMBL/GenBank/DDBJ whole genome shotgun (WGS) entry which is preliminary data.</text>
</comment>
<evidence type="ECO:0000256" key="4">
    <source>
        <dbReference type="ARBA" id="ARBA00022605"/>
    </source>
</evidence>
<protein>
    <recommendedName>
        <fullName evidence="3 11">Shikimate kinase</fullName>
        <shortName evidence="11">SK</shortName>
        <ecNumber evidence="3 11">2.7.1.71</ecNumber>
    </recommendedName>
</protein>
<comment type="catalytic activity">
    <reaction evidence="10 11">
        <text>shikimate + ATP = 3-phosphoshikimate + ADP + H(+)</text>
        <dbReference type="Rhea" id="RHEA:13121"/>
        <dbReference type="ChEBI" id="CHEBI:15378"/>
        <dbReference type="ChEBI" id="CHEBI:30616"/>
        <dbReference type="ChEBI" id="CHEBI:36208"/>
        <dbReference type="ChEBI" id="CHEBI:145989"/>
        <dbReference type="ChEBI" id="CHEBI:456216"/>
        <dbReference type="EC" id="2.7.1.71"/>
    </reaction>
</comment>
<comment type="function">
    <text evidence="11">Catalyzes the specific phosphorylation of the 3-hydroxyl group of shikimic acid using ATP as a cosubstrate.</text>
</comment>
<evidence type="ECO:0000256" key="11">
    <source>
        <dbReference type="HAMAP-Rule" id="MF_00109"/>
    </source>
</evidence>
<dbReference type="InterPro" id="IPR031322">
    <property type="entry name" value="Shikimate/glucono_kinase"/>
</dbReference>
<dbReference type="Proteomes" id="UP001224359">
    <property type="component" value="Unassembled WGS sequence"/>
</dbReference>
<dbReference type="EMBL" id="JAUSTQ010000002">
    <property type="protein sequence ID" value="MDQ0158613.1"/>
    <property type="molecule type" value="Genomic_DNA"/>
</dbReference>
<comment type="subunit">
    <text evidence="11">Monomer.</text>
</comment>
<evidence type="ECO:0000256" key="5">
    <source>
        <dbReference type="ARBA" id="ARBA00022679"/>
    </source>
</evidence>
<keyword evidence="11" id="KW-0460">Magnesium</keyword>
<evidence type="ECO:0000256" key="3">
    <source>
        <dbReference type="ARBA" id="ARBA00012154"/>
    </source>
</evidence>
<evidence type="ECO:0000256" key="8">
    <source>
        <dbReference type="ARBA" id="ARBA00022840"/>
    </source>
</evidence>
<feature type="binding site" evidence="11">
    <location>
        <position position="116"/>
    </location>
    <ligand>
        <name>ATP</name>
        <dbReference type="ChEBI" id="CHEBI:30616"/>
    </ligand>
</feature>
<keyword evidence="7 11" id="KW-0418">Kinase</keyword>
<evidence type="ECO:0000256" key="2">
    <source>
        <dbReference type="ARBA" id="ARBA00006997"/>
    </source>
</evidence>
<dbReference type="PROSITE" id="PS01128">
    <property type="entry name" value="SHIKIMATE_KINASE"/>
    <property type="match status" value="1"/>
</dbReference>
<evidence type="ECO:0000256" key="9">
    <source>
        <dbReference type="ARBA" id="ARBA00023141"/>
    </source>
</evidence>
<feature type="binding site" evidence="11">
    <location>
        <position position="57"/>
    </location>
    <ligand>
        <name>substrate</name>
    </ligand>
</feature>
<dbReference type="InterPro" id="IPR023000">
    <property type="entry name" value="Shikimate_kinase_CS"/>
</dbReference>
<feature type="binding site" evidence="11">
    <location>
        <begin position="11"/>
        <end position="16"/>
    </location>
    <ligand>
        <name>ATP</name>
        <dbReference type="ChEBI" id="CHEBI:30616"/>
    </ligand>
</feature>
<evidence type="ECO:0000313" key="13">
    <source>
        <dbReference type="Proteomes" id="UP001224359"/>
    </source>
</evidence>
<dbReference type="HAMAP" id="MF_00109">
    <property type="entry name" value="Shikimate_kinase"/>
    <property type="match status" value="1"/>
</dbReference>
<feature type="binding site" evidence="11">
    <location>
        <position position="33"/>
    </location>
    <ligand>
        <name>substrate</name>
    </ligand>
</feature>
<evidence type="ECO:0000313" key="12">
    <source>
        <dbReference type="EMBL" id="MDQ0158613.1"/>
    </source>
</evidence>
<keyword evidence="6 11" id="KW-0547">Nucleotide-binding</keyword>
<accession>A0ABT9VCG1</accession>
<dbReference type="Gene3D" id="3.40.50.300">
    <property type="entry name" value="P-loop containing nucleotide triphosphate hydrolases"/>
    <property type="match status" value="1"/>
</dbReference>
<keyword evidence="11" id="KW-0963">Cytoplasm</keyword>
<feature type="binding site" evidence="11">
    <location>
        <position position="15"/>
    </location>
    <ligand>
        <name>Mg(2+)</name>
        <dbReference type="ChEBI" id="CHEBI:18420"/>
    </ligand>
</feature>
<dbReference type="PRINTS" id="PR01100">
    <property type="entry name" value="SHIKIMTKNASE"/>
</dbReference>
<proteinExistence type="inferred from homology"/>
<dbReference type="GO" id="GO:0016301">
    <property type="term" value="F:kinase activity"/>
    <property type="evidence" value="ECO:0007669"/>
    <property type="project" value="UniProtKB-KW"/>
</dbReference>
<organism evidence="12 13">
    <name type="scientific">Alkalibacillus salilacus</name>
    <dbReference type="NCBI Taxonomy" id="284582"/>
    <lineage>
        <taxon>Bacteria</taxon>
        <taxon>Bacillati</taxon>
        <taxon>Bacillota</taxon>
        <taxon>Bacilli</taxon>
        <taxon>Bacillales</taxon>
        <taxon>Bacillaceae</taxon>
        <taxon>Alkalibacillus</taxon>
    </lineage>
</organism>
<keyword evidence="11" id="KW-0479">Metal-binding</keyword>
<comment type="cofactor">
    <cofactor evidence="11">
        <name>Mg(2+)</name>
        <dbReference type="ChEBI" id="CHEBI:18420"/>
    </cofactor>
    <text evidence="11">Binds 1 Mg(2+) ion per subunit.</text>
</comment>
<dbReference type="SUPFAM" id="SSF52540">
    <property type="entry name" value="P-loop containing nucleoside triphosphate hydrolases"/>
    <property type="match status" value="1"/>
</dbReference>
<name>A0ABT9VCG1_9BACI</name>
<reference evidence="12 13" key="1">
    <citation type="submission" date="2023-07" db="EMBL/GenBank/DDBJ databases">
        <title>Genomic Encyclopedia of Type Strains, Phase IV (KMG-IV): sequencing the most valuable type-strain genomes for metagenomic binning, comparative biology and taxonomic classification.</title>
        <authorList>
            <person name="Goeker M."/>
        </authorList>
    </citation>
    <scope>NUCLEOTIDE SEQUENCE [LARGE SCALE GENOMIC DNA]</scope>
    <source>
        <strain evidence="12 13">DSM 16460</strain>
    </source>
</reference>
<evidence type="ECO:0000256" key="7">
    <source>
        <dbReference type="ARBA" id="ARBA00022777"/>
    </source>
</evidence>
<dbReference type="PANTHER" id="PTHR21087">
    <property type="entry name" value="SHIKIMATE KINASE"/>
    <property type="match status" value="1"/>
</dbReference>
<feature type="binding site" evidence="11">
    <location>
        <position position="133"/>
    </location>
    <ligand>
        <name>substrate</name>
    </ligand>
</feature>
<dbReference type="Pfam" id="PF01202">
    <property type="entry name" value="SKI"/>
    <property type="match status" value="1"/>
</dbReference>
<dbReference type="InterPro" id="IPR000623">
    <property type="entry name" value="Shikimate_kinase/TSH1"/>
</dbReference>
<keyword evidence="8 11" id="KW-0067">ATP-binding</keyword>
<comment type="subcellular location">
    <subcellularLocation>
        <location evidence="11">Cytoplasm</location>
    </subcellularLocation>
</comment>
<keyword evidence="4 11" id="KW-0028">Amino-acid biosynthesis</keyword>
<dbReference type="CDD" id="cd00464">
    <property type="entry name" value="SK"/>
    <property type="match status" value="1"/>
</dbReference>
<evidence type="ECO:0000256" key="1">
    <source>
        <dbReference type="ARBA" id="ARBA00004842"/>
    </source>
</evidence>
<feature type="binding site" evidence="11">
    <location>
        <position position="150"/>
    </location>
    <ligand>
        <name>ATP</name>
        <dbReference type="ChEBI" id="CHEBI:30616"/>
    </ligand>
</feature>
<keyword evidence="5 11" id="KW-0808">Transferase</keyword>
<comment type="similarity">
    <text evidence="2 11">Belongs to the shikimate kinase family.</text>
</comment>
<keyword evidence="9 11" id="KW-0057">Aromatic amino acid biosynthesis</keyword>